<proteinExistence type="predicted"/>
<evidence type="ECO:0000313" key="2">
    <source>
        <dbReference type="Proteomes" id="UP000324222"/>
    </source>
</evidence>
<protein>
    <submittedName>
        <fullName evidence="1">Uncharacterized protein</fullName>
    </submittedName>
</protein>
<keyword evidence="2" id="KW-1185">Reference proteome</keyword>
<organism evidence="1 2">
    <name type="scientific">Portunus trituberculatus</name>
    <name type="common">Swimming crab</name>
    <name type="synonym">Neptunus trituberculatus</name>
    <dbReference type="NCBI Taxonomy" id="210409"/>
    <lineage>
        <taxon>Eukaryota</taxon>
        <taxon>Metazoa</taxon>
        <taxon>Ecdysozoa</taxon>
        <taxon>Arthropoda</taxon>
        <taxon>Crustacea</taxon>
        <taxon>Multicrustacea</taxon>
        <taxon>Malacostraca</taxon>
        <taxon>Eumalacostraca</taxon>
        <taxon>Eucarida</taxon>
        <taxon>Decapoda</taxon>
        <taxon>Pleocyemata</taxon>
        <taxon>Brachyura</taxon>
        <taxon>Eubrachyura</taxon>
        <taxon>Portunoidea</taxon>
        <taxon>Portunidae</taxon>
        <taxon>Portuninae</taxon>
        <taxon>Portunus</taxon>
    </lineage>
</organism>
<comment type="caution">
    <text evidence="1">The sequence shown here is derived from an EMBL/GenBank/DDBJ whole genome shotgun (WGS) entry which is preliminary data.</text>
</comment>
<accession>A0A5B7J771</accession>
<evidence type="ECO:0000313" key="1">
    <source>
        <dbReference type="EMBL" id="MPC92570.1"/>
    </source>
</evidence>
<dbReference type="AlphaFoldDB" id="A0A5B7J771"/>
<sequence length="100" mass="11560">MEMMMMMMMKAKQRKENEDNSNKIFQQGHFIRKLMPIDCTRVIKADMQACGQSLARVEEKAPPISTNNCRGSGTKVRHYGHELTPLRQSYPAALTLYCYE</sequence>
<gene>
    <name evidence="1" type="ORF">E2C01_087665</name>
</gene>
<reference evidence="1 2" key="1">
    <citation type="submission" date="2019-05" db="EMBL/GenBank/DDBJ databases">
        <title>Another draft genome of Portunus trituberculatus and its Hox gene families provides insights of decapod evolution.</title>
        <authorList>
            <person name="Jeong J.-H."/>
            <person name="Song I."/>
            <person name="Kim S."/>
            <person name="Choi T."/>
            <person name="Kim D."/>
            <person name="Ryu S."/>
            <person name="Kim W."/>
        </authorList>
    </citation>
    <scope>NUCLEOTIDE SEQUENCE [LARGE SCALE GENOMIC DNA]</scope>
    <source>
        <tissue evidence="1">Muscle</tissue>
    </source>
</reference>
<dbReference type="EMBL" id="VSRR010091732">
    <property type="protein sequence ID" value="MPC92570.1"/>
    <property type="molecule type" value="Genomic_DNA"/>
</dbReference>
<dbReference type="Proteomes" id="UP000324222">
    <property type="component" value="Unassembled WGS sequence"/>
</dbReference>
<name>A0A5B7J771_PORTR</name>